<evidence type="ECO:0000313" key="18">
    <source>
        <dbReference type="Proteomes" id="UP001185092"/>
    </source>
</evidence>
<dbReference type="InterPro" id="IPR043129">
    <property type="entry name" value="ATPase_NBD"/>
</dbReference>
<evidence type="ECO:0000256" key="5">
    <source>
        <dbReference type="ARBA" id="ARBA00011738"/>
    </source>
</evidence>
<dbReference type="SUPFAM" id="SSF53067">
    <property type="entry name" value="Actin-like ATPase domain"/>
    <property type="match status" value="2"/>
</dbReference>
<accession>A0AAE4BPB1</accession>
<evidence type="ECO:0000256" key="3">
    <source>
        <dbReference type="ARBA" id="ARBA00004496"/>
    </source>
</evidence>
<evidence type="ECO:0000256" key="14">
    <source>
        <dbReference type="ARBA" id="ARBA00038036"/>
    </source>
</evidence>
<dbReference type="InterPro" id="IPR004619">
    <property type="entry name" value="Type_III_PanK"/>
</dbReference>
<dbReference type="PANTHER" id="PTHR34265">
    <property type="entry name" value="TYPE III PANTOTHENATE KINASE"/>
    <property type="match status" value="1"/>
</dbReference>
<evidence type="ECO:0000256" key="1">
    <source>
        <dbReference type="ARBA" id="ARBA00001206"/>
    </source>
</evidence>
<keyword evidence="13 16" id="KW-0173">Coenzyme A biosynthesis</keyword>
<comment type="catalytic activity">
    <reaction evidence="1 16">
        <text>(R)-pantothenate + ATP = (R)-4'-phosphopantothenate + ADP + H(+)</text>
        <dbReference type="Rhea" id="RHEA:16373"/>
        <dbReference type="ChEBI" id="CHEBI:10986"/>
        <dbReference type="ChEBI" id="CHEBI:15378"/>
        <dbReference type="ChEBI" id="CHEBI:29032"/>
        <dbReference type="ChEBI" id="CHEBI:30616"/>
        <dbReference type="ChEBI" id="CHEBI:456216"/>
        <dbReference type="EC" id="2.7.1.33"/>
    </reaction>
</comment>
<feature type="binding site" evidence="16">
    <location>
        <position position="120"/>
    </location>
    <ligand>
        <name>ATP</name>
        <dbReference type="ChEBI" id="CHEBI:30616"/>
    </ligand>
</feature>
<comment type="subcellular location">
    <subcellularLocation>
        <location evidence="3 16">Cytoplasm</location>
    </subcellularLocation>
</comment>
<feature type="binding site" evidence="16">
    <location>
        <begin position="94"/>
        <end position="97"/>
    </location>
    <ligand>
        <name>substrate</name>
    </ligand>
</feature>
<keyword evidence="18" id="KW-1185">Reference proteome</keyword>
<dbReference type="GO" id="GO:0005737">
    <property type="term" value="C:cytoplasm"/>
    <property type="evidence" value="ECO:0007669"/>
    <property type="project" value="UniProtKB-SubCell"/>
</dbReference>
<evidence type="ECO:0000256" key="7">
    <source>
        <dbReference type="ARBA" id="ARBA00022490"/>
    </source>
</evidence>
<comment type="cofactor">
    <cofactor evidence="16">
        <name>NH4(+)</name>
        <dbReference type="ChEBI" id="CHEBI:28938"/>
    </cofactor>
    <cofactor evidence="16">
        <name>K(+)</name>
        <dbReference type="ChEBI" id="CHEBI:29103"/>
    </cofactor>
    <text evidence="16">A monovalent cation. Ammonium or potassium.</text>
</comment>
<evidence type="ECO:0000256" key="2">
    <source>
        <dbReference type="ARBA" id="ARBA00001958"/>
    </source>
</evidence>
<dbReference type="AlphaFoldDB" id="A0AAE4BPB1"/>
<organism evidence="17 18">
    <name type="scientific">Aureibacter tunicatorum</name>
    <dbReference type="NCBI Taxonomy" id="866807"/>
    <lineage>
        <taxon>Bacteria</taxon>
        <taxon>Pseudomonadati</taxon>
        <taxon>Bacteroidota</taxon>
        <taxon>Cytophagia</taxon>
        <taxon>Cytophagales</taxon>
        <taxon>Persicobacteraceae</taxon>
        <taxon>Aureibacter</taxon>
    </lineage>
</organism>
<keyword evidence="12 16" id="KW-0630">Potassium</keyword>
<name>A0AAE4BPB1_9BACT</name>
<dbReference type="GO" id="GO:0004594">
    <property type="term" value="F:pantothenate kinase activity"/>
    <property type="evidence" value="ECO:0007669"/>
    <property type="project" value="UniProtKB-UniRule"/>
</dbReference>
<keyword evidence="7 16" id="KW-0963">Cytoplasm</keyword>
<sequence length="243" mass="26651">MKNYCIDVGNTFTKLGVFEAGELRSVKSVDNLKSLKSLINGDLDVAKNYIVSSVGADSLQISKELELDLSRLHHLKWNMPLPIKLEYETPNTLGADRIASACGAKKLFPDSNLLVIDAGTCITYDFIDSQGSFWGGGISPGLSLRAKALHNFTSRLPMVEISSEPKLVGTSTKTAIESGVFNGFKAEIKGIISEYRKKFGDLKIILCGGDSKWFDPDRDIFVIPELVLIGLDSILTYNVNQKK</sequence>
<dbReference type="RefSeq" id="WP_309937244.1">
    <property type="nucleotide sequence ID" value="NZ_AP025305.1"/>
</dbReference>
<dbReference type="HAMAP" id="MF_01274">
    <property type="entry name" value="Pantothen_kinase_3"/>
    <property type="match status" value="1"/>
</dbReference>
<comment type="pathway">
    <text evidence="4 16">Cofactor biosynthesis; coenzyme A biosynthesis; CoA from (R)-pantothenate: step 1/5.</text>
</comment>
<dbReference type="CDD" id="cd24015">
    <property type="entry name" value="ASKHA_NBD_PanK-III"/>
    <property type="match status" value="1"/>
</dbReference>
<gene>
    <name evidence="16" type="primary">coaX</name>
    <name evidence="17" type="ORF">HNQ88_000750</name>
</gene>
<dbReference type="GO" id="GO:0015937">
    <property type="term" value="P:coenzyme A biosynthetic process"/>
    <property type="evidence" value="ECO:0007669"/>
    <property type="project" value="UniProtKB-UniRule"/>
</dbReference>
<comment type="cofactor">
    <cofactor evidence="2">
        <name>K(+)</name>
        <dbReference type="ChEBI" id="CHEBI:29103"/>
    </cofactor>
</comment>
<proteinExistence type="inferred from homology"/>
<evidence type="ECO:0000256" key="15">
    <source>
        <dbReference type="ARBA" id="ARBA00040883"/>
    </source>
</evidence>
<feature type="binding site" evidence="16">
    <location>
        <position position="172"/>
    </location>
    <ligand>
        <name>substrate</name>
    </ligand>
</feature>
<evidence type="ECO:0000256" key="8">
    <source>
        <dbReference type="ARBA" id="ARBA00022679"/>
    </source>
</evidence>
<dbReference type="NCBIfam" id="TIGR00671">
    <property type="entry name" value="baf"/>
    <property type="match status" value="1"/>
</dbReference>
<keyword evidence="11 16" id="KW-0067">ATP-binding</keyword>
<evidence type="ECO:0000256" key="6">
    <source>
        <dbReference type="ARBA" id="ARBA00012102"/>
    </source>
</evidence>
<evidence type="ECO:0000256" key="11">
    <source>
        <dbReference type="ARBA" id="ARBA00022840"/>
    </source>
</evidence>
<keyword evidence="10 16" id="KW-0418">Kinase</keyword>
<dbReference type="EC" id="2.7.1.33" evidence="6 16"/>
<comment type="similarity">
    <text evidence="14 16">Belongs to the type III pantothenate kinase family.</text>
</comment>
<dbReference type="EMBL" id="JAVDQD010000001">
    <property type="protein sequence ID" value="MDR6237774.1"/>
    <property type="molecule type" value="Genomic_DNA"/>
</dbReference>
<dbReference type="PANTHER" id="PTHR34265:SF1">
    <property type="entry name" value="TYPE III PANTOTHENATE KINASE"/>
    <property type="match status" value="1"/>
</dbReference>
<dbReference type="GO" id="GO:0005524">
    <property type="term" value="F:ATP binding"/>
    <property type="evidence" value="ECO:0007669"/>
    <property type="project" value="UniProtKB-UniRule"/>
</dbReference>
<evidence type="ECO:0000313" key="17">
    <source>
        <dbReference type="EMBL" id="MDR6237774.1"/>
    </source>
</evidence>
<protein>
    <recommendedName>
        <fullName evidence="15 16">Type III pantothenate kinase</fullName>
        <ecNumber evidence="6 16">2.7.1.33</ecNumber>
    </recommendedName>
    <alternativeName>
        <fullName evidence="16">PanK-III</fullName>
    </alternativeName>
    <alternativeName>
        <fullName evidence="16">Pantothenic acid kinase</fullName>
    </alternativeName>
</protein>
<feature type="binding site" evidence="16">
    <location>
        <begin position="7"/>
        <end position="14"/>
    </location>
    <ligand>
        <name>ATP</name>
        <dbReference type="ChEBI" id="CHEBI:30616"/>
    </ligand>
</feature>
<evidence type="ECO:0000256" key="16">
    <source>
        <dbReference type="HAMAP-Rule" id="MF_01274"/>
    </source>
</evidence>
<dbReference type="Proteomes" id="UP001185092">
    <property type="component" value="Unassembled WGS sequence"/>
</dbReference>
<dbReference type="Pfam" id="PF03309">
    <property type="entry name" value="Pan_kinase"/>
    <property type="match status" value="1"/>
</dbReference>
<evidence type="ECO:0000256" key="13">
    <source>
        <dbReference type="ARBA" id="ARBA00022993"/>
    </source>
</evidence>
<evidence type="ECO:0000256" key="4">
    <source>
        <dbReference type="ARBA" id="ARBA00005225"/>
    </source>
</evidence>
<feature type="active site" description="Proton acceptor" evidence="16">
    <location>
        <position position="96"/>
    </location>
</feature>
<reference evidence="17" key="1">
    <citation type="submission" date="2023-07" db="EMBL/GenBank/DDBJ databases">
        <title>Genomic Encyclopedia of Type Strains, Phase IV (KMG-IV): sequencing the most valuable type-strain genomes for metagenomic binning, comparative biology and taxonomic classification.</title>
        <authorList>
            <person name="Goeker M."/>
        </authorList>
    </citation>
    <scope>NUCLEOTIDE SEQUENCE</scope>
    <source>
        <strain evidence="17">DSM 26174</strain>
    </source>
</reference>
<keyword evidence="8 16" id="KW-0808">Transferase</keyword>
<dbReference type="Gene3D" id="3.30.420.40">
    <property type="match status" value="2"/>
</dbReference>
<keyword evidence="9 16" id="KW-0547">Nucleotide-binding</keyword>
<evidence type="ECO:0000256" key="9">
    <source>
        <dbReference type="ARBA" id="ARBA00022741"/>
    </source>
</evidence>
<feature type="binding site" evidence="16">
    <location>
        <position position="87"/>
    </location>
    <ligand>
        <name>substrate</name>
    </ligand>
</feature>
<comment type="function">
    <text evidence="16">Catalyzes the phosphorylation of pantothenate (Pan), the first step in CoA biosynthesis.</text>
</comment>
<keyword evidence="16" id="KW-0479">Metal-binding</keyword>
<dbReference type="GO" id="GO:0046872">
    <property type="term" value="F:metal ion binding"/>
    <property type="evidence" value="ECO:0007669"/>
    <property type="project" value="UniProtKB-KW"/>
</dbReference>
<evidence type="ECO:0000256" key="12">
    <source>
        <dbReference type="ARBA" id="ARBA00022958"/>
    </source>
</evidence>
<evidence type="ECO:0000256" key="10">
    <source>
        <dbReference type="ARBA" id="ARBA00022777"/>
    </source>
</evidence>
<feature type="binding site" evidence="16">
    <location>
        <position position="117"/>
    </location>
    <ligand>
        <name>K(+)</name>
        <dbReference type="ChEBI" id="CHEBI:29103"/>
    </ligand>
</feature>
<comment type="caution">
    <text evidence="17">The sequence shown here is derived from an EMBL/GenBank/DDBJ whole genome shotgun (WGS) entry which is preliminary data.</text>
</comment>
<comment type="subunit">
    <text evidence="5 16">Homodimer.</text>
</comment>